<feature type="region of interest" description="Disordered" evidence="2">
    <location>
        <begin position="91"/>
        <end position="180"/>
    </location>
</feature>
<organism evidence="3 4">
    <name type="scientific">Chara braunii</name>
    <name type="common">Braun's stonewort</name>
    <dbReference type="NCBI Taxonomy" id="69332"/>
    <lineage>
        <taxon>Eukaryota</taxon>
        <taxon>Viridiplantae</taxon>
        <taxon>Streptophyta</taxon>
        <taxon>Charophyceae</taxon>
        <taxon>Charales</taxon>
        <taxon>Characeae</taxon>
        <taxon>Chara</taxon>
    </lineage>
</organism>
<dbReference type="EMBL" id="BFEA01000783">
    <property type="protein sequence ID" value="GBG90064.1"/>
    <property type="molecule type" value="Genomic_DNA"/>
</dbReference>
<reference evidence="3 4" key="1">
    <citation type="journal article" date="2018" name="Cell">
        <title>The Chara Genome: Secondary Complexity and Implications for Plant Terrestrialization.</title>
        <authorList>
            <person name="Nishiyama T."/>
            <person name="Sakayama H."/>
            <person name="Vries J.D."/>
            <person name="Buschmann H."/>
            <person name="Saint-Marcoux D."/>
            <person name="Ullrich K.K."/>
            <person name="Haas F.B."/>
            <person name="Vanderstraeten L."/>
            <person name="Becker D."/>
            <person name="Lang D."/>
            <person name="Vosolsobe S."/>
            <person name="Rombauts S."/>
            <person name="Wilhelmsson P.K.I."/>
            <person name="Janitza P."/>
            <person name="Kern R."/>
            <person name="Heyl A."/>
            <person name="Rumpler F."/>
            <person name="Villalobos L.I.A.C."/>
            <person name="Clay J.M."/>
            <person name="Skokan R."/>
            <person name="Toyoda A."/>
            <person name="Suzuki Y."/>
            <person name="Kagoshima H."/>
            <person name="Schijlen E."/>
            <person name="Tajeshwar N."/>
            <person name="Catarino B."/>
            <person name="Hetherington A.J."/>
            <person name="Saltykova A."/>
            <person name="Bonnot C."/>
            <person name="Breuninger H."/>
            <person name="Symeonidi A."/>
            <person name="Radhakrishnan G.V."/>
            <person name="Van Nieuwerburgh F."/>
            <person name="Deforce D."/>
            <person name="Chang C."/>
            <person name="Karol K.G."/>
            <person name="Hedrich R."/>
            <person name="Ulvskov P."/>
            <person name="Glockner G."/>
            <person name="Delwiche C.F."/>
            <person name="Petrasek J."/>
            <person name="Van de Peer Y."/>
            <person name="Friml J."/>
            <person name="Beilby M."/>
            <person name="Dolan L."/>
            <person name="Kohara Y."/>
            <person name="Sugano S."/>
            <person name="Fujiyama A."/>
            <person name="Delaux P.-M."/>
            <person name="Quint M."/>
            <person name="TheiBen G."/>
            <person name="Hagemann M."/>
            <person name="Harholt J."/>
            <person name="Dunand C."/>
            <person name="Zachgo S."/>
            <person name="Langdale J."/>
            <person name="Maumus F."/>
            <person name="Straeten D.V.D."/>
            <person name="Gould S.B."/>
            <person name="Rensing S.A."/>
        </authorList>
    </citation>
    <scope>NUCLEOTIDE SEQUENCE [LARGE SCALE GENOMIC DNA]</scope>
    <source>
        <strain evidence="3 4">S276</strain>
    </source>
</reference>
<dbReference type="Pfam" id="PF13975">
    <property type="entry name" value="gag-asp_proteas"/>
    <property type="match status" value="1"/>
</dbReference>
<dbReference type="Gene3D" id="2.40.70.10">
    <property type="entry name" value="Acid Proteases"/>
    <property type="match status" value="1"/>
</dbReference>
<feature type="coiled-coil region" evidence="1">
    <location>
        <begin position="589"/>
        <end position="623"/>
    </location>
</feature>
<proteinExistence type="predicted"/>
<evidence type="ECO:0000256" key="2">
    <source>
        <dbReference type="SAM" id="MobiDB-lite"/>
    </source>
</evidence>
<feature type="compositionally biased region" description="Basic and acidic residues" evidence="2">
    <location>
        <begin position="131"/>
        <end position="145"/>
    </location>
</feature>
<dbReference type="InterPro" id="IPR021109">
    <property type="entry name" value="Peptidase_aspartic_dom_sf"/>
</dbReference>
<comment type="caution">
    <text evidence="3">The sequence shown here is derived from an EMBL/GenBank/DDBJ whole genome shotgun (WGS) entry which is preliminary data.</text>
</comment>
<dbReference type="Gramene" id="GBG90064">
    <property type="protein sequence ID" value="GBG90064"/>
    <property type="gene ID" value="CBR_g50157"/>
</dbReference>
<protein>
    <recommendedName>
        <fullName evidence="5">Peptidase A2 domain-containing protein</fullName>
    </recommendedName>
</protein>
<feature type="compositionally biased region" description="Basic and acidic residues" evidence="2">
    <location>
        <begin position="157"/>
        <end position="177"/>
    </location>
</feature>
<dbReference type="Proteomes" id="UP000265515">
    <property type="component" value="Unassembled WGS sequence"/>
</dbReference>
<feature type="region of interest" description="Disordered" evidence="2">
    <location>
        <begin position="503"/>
        <end position="522"/>
    </location>
</feature>
<accession>A0A388M651</accession>
<keyword evidence="4" id="KW-1185">Reference proteome</keyword>
<dbReference type="SUPFAM" id="SSF50630">
    <property type="entry name" value="Acid proteases"/>
    <property type="match status" value="1"/>
</dbReference>
<name>A0A388M651_CHABU</name>
<evidence type="ECO:0000313" key="4">
    <source>
        <dbReference type="Proteomes" id="UP000265515"/>
    </source>
</evidence>
<evidence type="ECO:0000313" key="3">
    <source>
        <dbReference type="EMBL" id="GBG90064.1"/>
    </source>
</evidence>
<dbReference type="OrthoDB" id="2684738at2759"/>
<sequence length="665" mass="74859">MANIDGIERGPAARSEDIVKAIEKSELARLQVPKVDIFLFKGEKVSEWLELFDHNRQHRKDRKGTKAVGTDKVKDGVEDEEMVAVEVAEEEMEIATPTEEETGIGTRQASRSGRAPQAVRTRAKGSISSDELAKDVPEPSGEKGTVDIPEDEDEEDARLRRKEDKRAEQRAKKRGVETDTDTVLEGKKKKYTVRVEEGYDVEEMMDKILEGHNHLMNLKDVLASAPRLRDELKARLSKKMVASVRLGAIIPKEAEWSETGTKMDWKSVACGCLDVIVKGKTCTTMVDTGAEMNLIKEEHVVRLGMEIDRFDNGVLMRANSRSVFVGTASGVILEIGKIKVRSCFFIMPDLDHPILLGRSFLSRTDTLILNKHDETMFLVLCDPVCGNNEVITCRNTRARSIRNRPNPGSFTIEESVEERRLGRDEFEGERQPEALTLSLASIGDAMDIVSTYGMADPKVVEALKEKKEEAAKEREVDKMVRVAREKEIRVHLRLKNLAEMRDKMQQGSQPVEVEAKKRAQKDDPPLLTEAWESFDRLMEAAGKPTERHQEMGVKLFSTDLLSPKGLMKEGFATAKASDEKIERRVTKVAQASHGQRVNWEREIKDLKKEVERQGKEVDVVKTEMVDTTTENGALKLVNQTLNKVNDVLRGQLQAQQTSFQAKEVE</sequence>
<keyword evidence="1" id="KW-0175">Coiled coil</keyword>
<evidence type="ECO:0000256" key="1">
    <source>
        <dbReference type="SAM" id="Coils"/>
    </source>
</evidence>
<dbReference type="CDD" id="cd00303">
    <property type="entry name" value="retropepsin_like"/>
    <property type="match status" value="1"/>
</dbReference>
<gene>
    <name evidence="3" type="ORF">CBR_g50157</name>
</gene>
<feature type="compositionally biased region" description="Basic and acidic residues" evidence="2">
    <location>
        <begin position="513"/>
        <end position="522"/>
    </location>
</feature>
<dbReference type="AlphaFoldDB" id="A0A388M651"/>
<feature type="compositionally biased region" description="Acidic residues" evidence="2">
    <location>
        <begin position="91"/>
        <end position="102"/>
    </location>
</feature>
<evidence type="ECO:0008006" key="5">
    <source>
        <dbReference type="Google" id="ProtNLM"/>
    </source>
</evidence>